<dbReference type="CDD" id="cd01851">
    <property type="entry name" value="GBP"/>
    <property type="match status" value="1"/>
</dbReference>
<evidence type="ECO:0000256" key="1">
    <source>
        <dbReference type="ARBA" id="ARBA00022692"/>
    </source>
</evidence>
<keyword evidence="6 8" id="KW-0342">GTP-binding</keyword>
<dbReference type="Pfam" id="PF05879">
    <property type="entry name" value="RHD3_GTPase"/>
    <property type="match status" value="1"/>
</dbReference>
<dbReference type="EMBL" id="UFAJ01000739">
    <property type="protein sequence ID" value="SSD61517.1"/>
    <property type="molecule type" value="Genomic_DNA"/>
</dbReference>
<dbReference type="AlphaFoldDB" id="A0A376BA35"/>
<dbReference type="SUPFAM" id="SSF52540">
    <property type="entry name" value="P-loop containing nucleoside triphosphate hydrolases"/>
    <property type="match status" value="1"/>
</dbReference>
<protein>
    <submittedName>
        <fullName evidence="11">Related to Protein SEY1</fullName>
    </submittedName>
</protein>
<proteinExistence type="inferred from homology"/>
<dbReference type="Gene3D" id="3.40.50.300">
    <property type="entry name" value="P-loop containing nucleotide triphosphate hydrolases"/>
    <property type="match status" value="1"/>
</dbReference>
<reference evidence="12" key="1">
    <citation type="submission" date="2018-06" db="EMBL/GenBank/DDBJ databases">
        <authorList>
            <person name="Guldener U."/>
        </authorList>
    </citation>
    <scope>NUCLEOTIDE SEQUENCE [LARGE SCALE GENOMIC DNA]</scope>
    <source>
        <strain evidence="12">UTAD17</strain>
    </source>
</reference>
<comment type="similarity">
    <text evidence="8">Belongs to the TRAFAC class dynamin-like GTPase superfamily. GB1/RHD3 GTPase family. RHD3 subfamily.</text>
</comment>
<dbReference type="InterPro" id="IPR027417">
    <property type="entry name" value="P-loop_NTPase"/>
</dbReference>
<evidence type="ECO:0000256" key="5">
    <source>
        <dbReference type="ARBA" id="ARBA00022989"/>
    </source>
</evidence>
<gene>
    <name evidence="8" type="primary">SEY1</name>
    <name evidence="11" type="ORF">SCODWIG_03278</name>
</gene>
<keyword evidence="7 8" id="KW-0472">Membrane</keyword>
<dbReference type="Pfam" id="PF20428">
    <property type="entry name" value="Sey1_3HB"/>
    <property type="match status" value="1"/>
</dbReference>
<accession>A0A376BA35</accession>
<evidence type="ECO:0000256" key="3">
    <source>
        <dbReference type="ARBA" id="ARBA00022801"/>
    </source>
</evidence>
<comment type="subcellular location">
    <subcellularLocation>
        <location evidence="8">Endoplasmic reticulum membrane</location>
        <topology evidence="8">Multi-pass membrane protein</topology>
    </subcellularLocation>
    <text evidence="8">Enriched in the cortical ER. Concentrated in punctae along the ER tubules.</text>
</comment>
<evidence type="ECO:0000256" key="2">
    <source>
        <dbReference type="ARBA" id="ARBA00022741"/>
    </source>
</evidence>
<evidence type="ECO:0000256" key="8">
    <source>
        <dbReference type="HAMAP-Rule" id="MF_03109"/>
    </source>
</evidence>
<dbReference type="InterPro" id="IPR030386">
    <property type="entry name" value="G_GB1_RHD3_dom"/>
</dbReference>
<feature type="topological domain" description="Cytoplasmic" evidence="8">
    <location>
        <begin position="1"/>
        <end position="733"/>
    </location>
</feature>
<evidence type="ECO:0000256" key="6">
    <source>
        <dbReference type="ARBA" id="ARBA00023134"/>
    </source>
</evidence>
<feature type="transmembrane region" description="Helical" evidence="9">
    <location>
        <begin position="757"/>
        <end position="773"/>
    </location>
</feature>
<feature type="topological domain" description="Lumenal" evidence="8">
    <location>
        <begin position="755"/>
        <end position="757"/>
    </location>
</feature>
<dbReference type="HAMAP" id="MF_03109">
    <property type="entry name" value="Sey1"/>
    <property type="match status" value="1"/>
</dbReference>
<evidence type="ECO:0000256" key="9">
    <source>
        <dbReference type="SAM" id="Phobius"/>
    </source>
</evidence>
<keyword evidence="1 8" id="KW-0812">Transmembrane</keyword>
<evidence type="ECO:0000256" key="7">
    <source>
        <dbReference type="ARBA" id="ARBA00023136"/>
    </source>
</evidence>
<dbReference type="VEuPathDB" id="FungiDB:SCODWIG_03278"/>
<feature type="domain" description="GB1/RHD3-type G" evidence="10">
    <location>
        <begin position="56"/>
        <end position="301"/>
    </location>
</feature>
<evidence type="ECO:0000259" key="10">
    <source>
        <dbReference type="PROSITE" id="PS51715"/>
    </source>
</evidence>
<dbReference type="GO" id="GO:0016320">
    <property type="term" value="P:endoplasmic reticulum membrane fusion"/>
    <property type="evidence" value="ECO:0007669"/>
    <property type="project" value="TreeGrafter"/>
</dbReference>
<keyword evidence="4 8" id="KW-0256">Endoplasmic reticulum</keyword>
<name>A0A376BA35_9ASCO</name>
<dbReference type="PANTHER" id="PTHR45923">
    <property type="entry name" value="PROTEIN SEY1"/>
    <property type="match status" value="1"/>
</dbReference>
<keyword evidence="2 8" id="KW-0547">Nucleotide-binding</keyword>
<dbReference type="GO" id="GO:0005525">
    <property type="term" value="F:GTP binding"/>
    <property type="evidence" value="ECO:0007669"/>
    <property type="project" value="UniProtKB-UniRule"/>
</dbReference>
<organism evidence="11 12">
    <name type="scientific">Saccharomycodes ludwigii</name>
    <dbReference type="NCBI Taxonomy" id="36035"/>
    <lineage>
        <taxon>Eukaryota</taxon>
        <taxon>Fungi</taxon>
        <taxon>Dikarya</taxon>
        <taxon>Ascomycota</taxon>
        <taxon>Saccharomycotina</taxon>
        <taxon>Saccharomycetes</taxon>
        <taxon>Saccharomycodales</taxon>
        <taxon>Saccharomycodaceae</taxon>
        <taxon>Saccharomycodes</taxon>
    </lineage>
</organism>
<dbReference type="PROSITE" id="PS51715">
    <property type="entry name" value="G_GB1_RHD3"/>
    <property type="match status" value="1"/>
</dbReference>
<dbReference type="InterPro" id="IPR046758">
    <property type="entry name" value="Sey1/RHD3-like_3HB"/>
</dbReference>
<dbReference type="Proteomes" id="UP000262825">
    <property type="component" value="Unassembled WGS sequence"/>
</dbReference>
<evidence type="ECO:0000313" key="11">
    <source>
        <dbReference type="EMBL" id="SSD61517.1"/>
    </source>
</evidence>
<evidence type="ECO:0000256" key="4">
    <source>
        <dbReference type="ARBA" id="ARBA00022824"/>
    </source>
</evidence>
<keyword evidence="3 8" id="KW-0378">Hydrolase</keyword>
<dbReference type="InterPro" id="IPR008803">
    <property type="entry name" value="RHD3/Sey1"/>
</dbReference>
<feature type="binding site" evidence="8">
    <location>
        <begin position="66"/>
        <end position="73"/>
    </location>
    <ligand>
        <name>GTP</name>
        <dbReference type="ChEBI" id="CHEBI:37565"/>
    </ligand>
</feature>
<dbReference type="PANTHER" id="PTHR45923:SF2">
    <property type="entry name" value="PROTEIN SEY1"/>
    <property type="match status" value="1"/>
</dbReference>
<keyword evidence="5 8" id="KW-1133">Transmembrane helix</keyword>
<dbReference type="GO" id="GO:0005789">
    <property type="term" value="C:endoplasmic reticulum membrane"/>
    <property type="evidence" value="ECO:0007669"/>
    <property type="project" value="UniProtKB-SubCell"/>
</dbReference>
<keyword evidence="12" id="KW-1185">Reference proteome</keyword>
<evidence type="ECO:0000313" key="12">
    <source>
        <dbReference type="Proteomes" id="UP000262825"/>
    </source>
</evidence>
<dbReference type="OrthoDB" id="1597724at2759"/>
<dbReference type="GO" id="GO:0003924">
    <property type="term" value="F:GTPase activity"/>
    <property type="evidence" value="ECO:0007669"/>
    <property type="project" value="UniProtKB-UniRule"/>
</dbReference>
<dbReference type="FunFam" id="3.40.50.300:FF:000727">
    <property type="entry name" value="Protein SEY1 homolog"/>
    <property type="match status" value="1"/>
</dbReference>
<sequence length="815" mass="93616">MSSLPEETVITKTKIEPALDLQEELPIQLIFEDKKFNTEVTQYLTNTISKRESLTNNNYHVISVFGSQSSGKSTLLNTLFHTNFDTMDAQVKRQQTTKGIWLGHSKSINCSENDYYHYSNDANNLENPADIYVLDVEGSDGAERGEDQEFERKAALFALAVSEVLIINMWEQQVGLYQGNNMGLLKTVFEVNLSLFGKSGTTLTGDKHKILLLFIIRDHIGVTPLESLQESIENELDKMWNTLSKPEGYEDTTFHDFFDVKFKGLAHKILQNDKFIEGVKNLGDQVINKPTASNSLFKPEYHYNLPLEGWALYSENCWNTIENSVELDLPTQQILVAKFKTKEFADASFNEFTVTFNNGEWGYDHDPTSIAETLSNIKNVALEYYDKLASRYHKPVYQEERDILLTNIKQIYEEYLTGYTNAISSVLLNEFDTLLPLSSKKKSFTERSASAKSQILTKFDAKLQPFQKSGLVESVDKYIDTFTKVLDEKIEAERLKEFQNLFKKFEKNISRKMTENIDILLSDASPDFWDKLLTYFTKINKDFMMNFEVNRSSIGEGITDAGAPVYDFNLGFSNTENEQKYQMFLKASWSIFSDVIKKNLTVGKLPSVLEGVFEKKFLYDENDSPKFFTNVSTIDAEAEEGKDYANKMLDVFSIAKTTDDDSEIIPPVQLADDDEEEEEEEDEYKKDNGLFERKSFAHILNETEKERVRIELKKKIQIVILQTKRSVLTNSTKIPPWIFVLLIILGFNEFMMVLRHPLLLTLFILGVSFWFFIHRTNSYKAFRQVTVVTAKGIQDAATEKLKDLLLDGKDKKVVE</sequence>
<feature type="topological domain" description="Cytoplasmic" evidence="8">
    <location>
        <begin position="779"/>
        <end position="815"/>
    </location>
</feature>